<feature type="compositionally biased region" description="Polar residues" evidence="2">
    <location>
        <begin position="168"/>
        <end position="178"/>
    </location>
</feature>
<proteinExistence type="predicted"/>
<evidence type="ECO:0000256" key="1">
    <source>
        <dbReference type="SAM" id="Coils"/>
    </source>
</evidence>
<feature type="region of interest" description="Disordered" evidence="2">
    <location>
        <begin position="153"/>
        <end position="178"/>
    </location>
</feature>
<dbReference type="EMBL" id="JANBOJ010000084">
    <property type="protein sequence ID" value="KAJ1723021.1"/>
    <property type="molecule type" value="Genomic_DNA"/>
</dbReference>
<dbReference type="Proteomes" id="UP001149813">
    <property type="component" value="Unassembled WGS sequence"/>
</dbReference>
<accession>A0A9W7Y110</accession>
<organism evidence="3 4">
    <name type="scientific">Coemansia erecta</name>
    <dbReference type="NCBI Taxonomy" id="147472"/>
    <lineage>
        <taxon>Eukaryota</taxon>
        <taxon>Fungi</taxon>
        <taxon>Fungi incertae sedis</taxon>
        <taxon>Zoopagomycota</taxon>
        <taxon>Kickxellomycotina</taxon>
        <taxon>Kickxellomycetes</taxon>
        <taxon>Kickxellales</taxon>
        <taxon>Kickxellaceae</taxon>
        <taxon>Coemansia</taxon>
    </lineage>
</organism>
<feature type="coiled-coil region" evidence="1">
    <location>
        <begin position="31"/>
        <end position="128"/>
    </location>
</feature>
<comment type="caution">
    <text evidence="3">The sequence shown here is derived from an EMBL/GenBank/DDBJ whole genome shotgun (WGS) entry which is preliminary data.</text>
</comment>
<keyword evidence="1" id="KW-0175">Coiled coil</keyword>
<evidence type="ECO:0000256" key="2">
    <source>
        <dbReference type="SAM" id="MobiDB-lite"/>
    </source>
</evidence>
<dbReference type="SUPFAM" id="SSF57997">
    <property type="entry name" value="Tropomyosin"/>
    <property type="match status" value="1"/>
</dbReference>
<dbReference type="AlphaFoldDB" id="A0A9W7Y110"/>
<protein>
    <submittedName>
        <fullName evidence="3">Uncharacterized protein</fullName>
    </submittedName>
</protein>
<evidence type="ECO:0000313" key="4">
    <source>
        <dbReference type="Proteomes" id="UP001149813"/>
    </source>
</evidence>
<evidence type="ECO:0000313" key="3">
    <source>
        <dbReference type="EMBL" id="KAJ1723021.1"/>
    </source>
</evidence>
<sequence>MANVRKATSAIHARELETALEAHRRETASKLQRVTGLYQDAQAKVRSAEAQIKCIKVRANVSELEHINLKKRIQAVEMERDTLKTHVQALELERDSLMKRAQAAERERDEFAERADVAEWECEELEKRAQALGHLTETAAAVIACDNIRHVGDSDSDGSSDSVRDMWSASNGDDSSTTTELVSSVQLRAYAAAAYVCISID</sequence>
<gene>
    <name evidence="3" type="ORF">LPJ53_002592</name>
</gene>
<name>A0A9W7Y110_9FUNG</name>
<reference evidence="3" key="1">
    <citation type="submission" date="2022-07" db="EMBL/GenBank/DDBJ databases">
        <title>Phylogenomic reconstructions and comparative analyses of Kickxellomycotina fungi.</title>
        <authorList>
            <person name="Reynolds N.K."/>
            <person name="Stajich J.E."/>
            <person name="Barry K."/>
            <person name="Grigoriev I.V."/>
            <person name="Crous P."/>
            <person name="Smith M.E."/>
        </authorList>
    </citation>
    <scope>NUCLEOTIDE SEQUENCE</scope>
    <source>
        <strain evidence="3">NBRC 32514</strain>
    </source>
</reference>
<keyword evidence="4" id="KW-1185">Reference proteome</keyword>